<keyword evidence="3" id="KW-0106">Calcium</keyword>
<gene>
    <name evidence="7" type="ORF">GSY63_23435</name>
</gene>
<dbReference type="GO" id="GO:0000224">
    <property type="term" value="F:peptide-N4-(N-acetyl-beta-glucosaminyl)asparagine amidase activity"/>
    <property type="evidence" value="ECO:0007669"/>
    <property type="project" value="TreeGrafter"/>
</dbReference>
<dbReference type="Gene3D" id="3.30.2080.10">
    <property type="entry name" value="GH92 mannosidase domain"/>
    <property type="match status" value="1"/>
</dbReference>
<reference evidence="7" key="2">
    <citation type="submission" date="2020-10" db="EMBL/GenBank/DDBJ databases">
        <title>Mucilaginibacter sp. nov., isolated from soil.</title>
        <authorList>
            <person name="Jeon C.O."/>
        </authorList>
    </citation>
    <scope>NUCLEOTIDE SEQUENCE</scope>
    <source>
        <strain evidence="7">R11</strain>
    </source>
</reference>
<dbReference type="PANTHER" id="PTHR12143">
    <property type="entry name" value="PEPTIDE N-GLYCANASE PNGASE -RELATED"/>
    <property type="match status" value="1"/>
</dbReference>
<feature type="domain" description="Glycosyl hydrolase family 92" evidence="5">
    <location>
        <begin position="242"/>
        <end position="394"/>
    </location>
</feature>
<evidence type="ECO:0000259" key="6">
    <source>
        <dbReference type="Pfam" id="PF17678"/>
    </source>
</evidence>
<dbReference type="GO" id="GO:0006516">
    <property type="term" value="P:glycoprotein catabolic process"/>
    <property type="evidence" value="ECO:0007669"/>
    <property type="project" value="TreeGrafter"/>
</dbReference>
<dbReference type="AlphaFoldDB" id="A0A966DWB5"/>
<dbReference type="Pfam" id="PF07971">
    <property type="entry name" value="Glyco_hydro_92"/>
    <property type="match status" value="2"/>
</dbReference>
<dbReference type="PANTHER" id="PTHR12143:SF39">
    <property type="entry name" value="SECRETED PROTEIN"/>
    <property type="match status" value="1"/>
</dbReference>
<feature type="chain" id="PRO_5037845194" evidence="4">
    <location>
        <begin position="19"/>
        <end position="688"/>
    </location>
</feature>
<dbReference type="InterPro" id="IPR012939">
    <property type="entry name" value="Glyco_hydro_92"/>
</dbReference>
<feature type="signal peptide" evidence="4">
    <location>
        <begin position="1"/>
        <end position="18"/>
    </location>
</feature>
<dbReference type="Gene3D" id="1.20.1610.10">
    <property type="entry name" value="alpha-1,2-mannosidases domains"/>
    <property type="match status" value="1"/>
</dbReference>
<feature type="domain" description="Glycosyl hydrolase family 92" evidence="5">
    <location>
        <begin position="409"/>
        <end position="666"/>
    </location>
</feature>
<dbReference type="GO" id="GO:0005829">
    <property type="term" value="C:cytosol"/>
    <property type="evidence" value="ECO:0007669"/>
    <property type="project" value="TreeGrafter"/>
</dbReference>
<comment type="caution">
    <text evidence="7">The sequence shown here is derived from an EMBL/GenBank/DDBJ whole genome shotgun (WGS) entry which is preliminary data.</text>
</comment>
<evidence type="ECO:0000256" key="4">
    <source>
        <dbReference type="SAM" id="SignalP"/>
    </source>
</evidence>
<proteinExistence type="predicted"/>
<dbReference type="InterPro" id="IPR014718">
    <property type="entry name" value="GH-type_carb-bd"/>
</dbReference>
<dbReference type="Gene3D" id="1.20.1050.60">
    <property type="entry name" value="alpha-1,2-mannosidase"/>
    <property type="match status" value="1"/>
</dbReference>
<comment type="cofactor">
    <cofactor evidence="1">
        <name>Ca(2+)</name>
        <dbReference type="ChEBI" id="CHEBI:29108"/>
    </cofactor>
</comment>
<dbReference type="EMBL" id="WWEO01000045">
    <property type="protein sequence ID" value="NCD72337.1"/>
    <property type="molecule type" value="Genomic_DNA"/>
</dbReference>
<name>A0A966DWB5_9SPHI</name>
<reference evidence="7" key="1">
    <citation type="submission" date="2020-01" db="EMBL/GenBank/DDBJ databases">
        <authorList>
            <person name="Seo Y.L."/>
        </authorList>
    </citation>
    <scope>NUCLEOTIDE SEQUENCE</scope>
    <source>
        <strain evidence="7">R11</strain>
    </source>
</reference>
<evidence type="ECO:0000256" key="2">
    <source>
        <dbReference type="ARBA" id="ARBA00011245"/>
    </source>
</evidence>
<evidence type="ECO:0000256" key="3">
    <source>
        <dbReference type="ARBA" id="ARBA00022837"/>
    </source>
</evidence>
<dbReference type="Pfam" id="PF17678">
    <property type="entry name" value="Glyco_hydro_92N"/>
    <property type="match status" value="1"/>
</dbReference>
<keyword evidence="4" id="KW-0732">Signal</keyword>
<dbReference type="Proteomes" id="UP000638732">
    <property type="component" value="Unassembled WGS sequence"/>
</dbReference>
<dbReference type="Gene3D" id="2.70.98.10">
    <property type="match status" value="1"/>
</dbReference>
<evidence type="ECO:0000313" key="7">
    <source>
        <dbReference type="EMBL" id="NCD72337.1"/>
    </source>
</evidence>
<dbReference type="SUPFAM" id="SSF48208">
    <property type="entry name" value="Six-hairpin glycosidases"/>
    <property type="match status" value="1"/>
</dbReference>
<dbReference type="GO" id="GO:0005975">
    <property type="term" value="P:carbohydrate metabolic process"/>
    <property type="evidence" value="ECO:0007669"/>
    <property type="project" value="InterPro"/>
</dbReference>
<dbReference type="GO" id="GO:0030246">
    <property type="term" value="F:carbohydrate binding"/>
    <property type="evidence" value="ECO:0007669"/>
    <property type="project" value="InterPro"/>
</dbReference>
<dbReference type="InterPro" id="IPR008928">
    <property type="entry name" value="6-hairpin_glycosidase_sf"/>
</dbReference>
<organism evidence="7 8">
    <name type="scientific">Mucilaginibacter agri</name>
    <dbReference type="NCBI Taxonomy" id="2695265"/>
    <lineage>
        <taxon>Bacteria</taxon>
        <taxon>Pseudomonadati</taxon>
        <taxon>Bacteroidota</taxon>
        <taxon>Sphingobacteriia</taxon>
        <taxon>Sphingobacteriales</taxon>
        <taxon>Sphingobacteriaceae</taxon>
        <taxon>Mucilaginibacter</taxon>
    </lineage>
</organism>
<dbReference type="RefSeq" id="WP_166588285.1">
    <property type="nucleotide sequence ID" value="NZ_WWEO01000045.1"/>
</dbReference>
<dbReference type="InterPro" id="IPR041371">
    <property type="entry name" value="GH92_N"/>
</dbReference>
<evidence type="ECO:0000313" key="8">
    <source>
        <dbReference type="Proteomes" id="UP000638732"/>
    </source>
</evidence>
<keyword evidence="8" id="KW-1185">Reference proteome</keyword>
<evidence type="ECO:0000256" key="1">
    <source>
        <dbReference type="ARBA" id="ARBA00001913"/>
    </source>
</evidence>
<evidence type="ECO:0000259" key="5">
    <source>
        <dbReference type="Pfam" id="PF07971"/>
    </source>
</evidence>
<comment type="subunit">
    <text evidence="2">Monomer.</text>
</comment>
<feature type="domain" description="Glycosyl hydrolase family 92 N-terminal" evidence="6">
    <location>
        <begin position="31"/>
        <end position="234"/>
    </location>
</feature>
<dbReference type="InterPro" id="IPR050883">
    <property type="entry name" value="PNGase"/>
</dbReference>
<accession>A0A966DWB5</accession>
<protein>
    <submittedName>
        <fullName evidence="7">Alpha-mannosidase</fullName>
    </submittedName>
</protein>
<sequence>MRSFLSAALIFIALSLSAQTKKTQPPQPADLVNVFVGSSGDHGQMSPAASYPFSMLSIGPQTYPNLHMGYEHKAKQFLGFTHNRFEGVGCQGSGGNIMITPFLGDTASILTKATESAGAGYYNASFTNRIAAKIAVYQNEGIESYYFPQGKKGFKIDLSHTLANRFVAEEHELQADGLTGWVDSKTTCNVGTYRVYYAIKFDQPVKFNALKEHQLLAYLAANSERIQLHIAFSSVDVAHAKAALTTGSFDQLKSQSATGWNQVLSRIEVKGNPERAKLFYSMLYRTVQSPYVVSERDGSFRATDGTLQHTTDSIYNGWAIWDNYRTQLPLLSIAYPDKYKSIATSIANLYQYGKKDYATQHEPSNTVRTEHGIVVLLDAYRKGYPVDFNKICDSLISEVNRLDFSHPDKALESSYDAWALSQILAATGKKELADQYKQKASEYKTYWNKDFKDLTKPDVDRIPARGLYQGTVWQYRWFVPFDVKGLIELTGGEKAYTSQLDRFFENDYYNHANEPDIQVPLMYNASSQPWKSQAMVHKYAVDTVVQYYFNDNSRGIDPFVGVIYQNKPDTYVRTMDDDAGAMSAWFIFAASGISPACVGWPIYYLNVPLFNEVSFKWPGGKHFDIQVPNYKEGRKYIKSVQLNGKTLNRNWLTHQEIMQGGTLVITASDEPVKDFGIANQWVSDVDMK</sequence>